<evidence type="ECO:0000256" key="4">
    <source>
        <dbReference type="SAM" id="MobiDB-lite"/>
    </source>
</evidence>
<feature type="region of interest" description="Disordered" evidence="4">
    <location>
        <begin position="21"/>
        <end position="72"/>
    </location>
</feature>
<dbReference type="GO" id="GO:1990904">
    <property type="term" value="C:ribonucleoprotein complex"/>
    <property type="evidence" value="ECO:0007669"/>
    <property type="project" value="UniProtKB-KW"/>
</dbReference>
<sequence>MFAALRASRSLPLPATRALSSRLYSQQPPSKVDDLVDLLVAEASPDPPKPPANAYPPPKPPPSAKGNNPFRDSADSRINEIIRLPNMYHLHCHSSRSNTITTFTRPNGTPIAWFSGGSCGFKKGNRASYEAGYQCAVRMFERIEKEVESNGKLELQLVFKGFGQGRDALHKAIMTTEGEFVRPLVKAIVDKTPIKIGGTRSPKARRL</sequence>
<dbReference type="Pfam" id="PF00411">
    <property type="entry name" value="Ribosomal_S11"/>
    <property type="match status" value="1"/>
</dbReference>
<comment type="caution">
    <text evidence="5">The sequence shown here is derived from an EMBL/GenBank/DDBJ whole genome shotgun (WGS) entry which is preliminary data.</text>
</comment>
<evidence type="ECO:0000313" key="5">
    <source>
        <dbReference type="EMBL" id="KAF7433297.1"/>
    </source>
</evidence>
<evidence type="ECO:0000256" key="1">
    <source>
        <dbReference type="ARBA" id="ARBA00006194"/>
    </source>
</evidence>
<feature type="compositionally biased region" description="Pro residues" evidence="4">
    <location>
        <begin position="45"/>
        <end position="63"/>
    </location>
</feature>
<dbReference type="GeneID" id="59375065"/>
<dbReference type="PANTHER" id="PTHR11759">
    <property type="entry name" value="40S RIBOSOMAL PROTEIN S14/30S RIBOSOMAL PROTEIN S11"/>
    <property type="match status" value="1"/>
</dbReference>
<dbReference type="GO" id="GO:0003735">
    <property type="term" value="F:structural constituent of ribosome"/>
    <property type="evidence" value="ECO:0007669"/>
    <property type="project" value="InterPro"/>
</dbReference>
<keyword evidence="3" id="KW-0687">Ribonucleoprotein</keyword>
<reference evidence="5" key="1">
    <citation type="submission" date="2019-07" db="EMBL/GenBank/DDBJ databases">
        <authorList>
            <person name="Palmer J.M."/>
        </authorList>
    </citation>
    <scope>NUCLEOTIDE SEQUENCE</scope>
    <source>
        <strain evidence="5">PC9</strain>
    </source>
</reference>
<organism evidence="5 6">
    <name type="scientific">Pleurotus ostreatus</name>
    <name type="common">Oyster mushroom</name>
    <name type="synonym">White-rot fungus</name>
    <dbReference type="NCBI Taxonomy" id="5322"/>
    <lineage>
        <taxon>Eukaryota</taxon>
        <taxon>Fungi</taxon>
        <taxon>Dikarya</taxon>
        <taxon>Basidiomycota</taxon>
        <taxon>Agaricomycotina</taxon>
        <taxon>Agaricomycetes</taxon>
        <taxon>Agaricomycetidae</taxon>
        <taxon>Agaricales</taxon>
        <taxon>Pleurotineae</taxon>
        <taxon>Pleurotaceae</taxon>
        <taxon>Pleurotus</taxon>
    </lineage>
</organism>
<dbReference type="GO" id="GO:0005840">
    <property type="term" value="C:ribosome"/>
    <property type="evidence" value="ECO:0007669"/>
    <property type="project" value="UniProtKB-KW"/>
</dbReference>
<evidence type="ECO:0000313" key="6">
    <source>
        <dbReference type="Proteomes" id="UP000623687"/>
    </source>
</evidence>
<dbReference type="EMBL" id="JACETU010000003">
    <property type="protein sequence ID" value="KAF7433297.1"/>
    <property type="molecule type" value="Genomic_DNA"/>
</dbReference>
<dbReference type="Gene3D" id="3.30.420.80">
    <property type="entry name" value="Ribosomal protein S11"/>
    <property type="match status" value="1"/>
</dbReference>
<dbReference type="InterPro" id="IPR001971">
    <property type="entry name" value="Ribosomal_uS11"/>
</dbReference>
<evidence type="ECO:0000256" key="3">
    <source>
        <dbReference type="ARBA" id="ARBA00023274"/>
    </source>
</evidence>
<keyword evidence="6" id="KW-1185">Reference proteome</keyword>
<name>A0A8H7DU72_PLEOS</name>
<keyword evidence="2" id="KW-0689">Ribosomal protein</keyword>
<accession>A0A8H7DU72</accession>
<dbReference type="HAMAP" id="MF_01310">
    <property type="entry name" value="Ribosomal_uS11"/>
    <property type="match status" value="1"/>
</dbReference>
<gene>
    <name evidence="5" type="ORF">PC9H_005247</name>
</gene>
<dbReference type="Proteomes" id="UP000623687">
    <property type="component" value="Unassembled WGS sequence"/>
</dbReference>
<dbReference type="GO" id="GO:0006412">
    <property type="term" value="P:translation"/>
    <property type="evidence" value="ECO:0007669"/>
    <property type="project" value="InterPro"/>
</dbReference>
<protein>
    <recommendedName>
        <fullName evidence="7">Translational machinery component</fullName>
    </recommendedName>
</protein>
<dbReference type="InterPro" id="IPR036967">
    <property type="entry name" value="Ribosomal_uS11_sf"/>
</dbReference>
<dbReference type="VEuPathDB" id="FungiDB:PC9H_005247"/>
<dbReference type="SUPFAM" id="SSF53137">
    <property type="entry name" value="Translational machinery components"/>
    <property type="match status" value="1"/>
</dbReference>
<evidence type="ECO:0008006" key="7">
    <source>
        <dbReference type="Google" id="ProtNLM"/>
    </source>
</evidence>
<dbReference type="OrthoDB" id="1654884at2759"/>
<dbReference type="AlphaFoldDB" id="A0A8H7DU72"/>
<evidence type="ECO:0000256" key="2">
    <source>
        <dbReference type="ARBA" id="ARBA00022980"/>
    </source>
</evidence>
<dbReference type="RefSeq" id="XP_036633324.1">
    <property type="nucleotide sequence ID" value="XM_036774822.1"/>
</dbReference>
<proteinExistence type="inferred from homology"/>
<comment type="similarity">
    <text evidence="1">Belongs to the universal ribosomal protein uS11 family.</text>
</comment>